<dbReference type="Pfam" id="PF08495">
    <property type="entry name" value="FIST"/>
    <property type="match status" value="1"/>
</dbReference>
<dbReference type="Pfam" id="PF10442">
    <property type="entry name" value="FIST_C"/>
    <property type="match status" value="1"/>
</dbReference>
<organism evidence="8 9">
    <name type="scientific">Ktedonospora formicarum</name>
    <dbReference type="NCBI Taxonomy" id="2778364"/>
    <lineage>
        <taxon>Bacteria</taxon>
        <taxon>Bacillati</taxon>
        <taxon>Chloroflexota</taxon>
        <taxon>Ktedonobacteria</taxon>
        <taxon>Ktedonobacterales</taxon>
        <taxon>Ktedonobacteraceae</taxon>
        <taxon>Ktedonospora</taxon>
    </lineage>
</organism>
<comment type="subcellular location">
    <subcellularLocation>
        <location evidence="1">Cell membrane</location>
        <topology evidence="1">Multi-pass membrane protein</topology>
    </subcellularLocation>
</comment>
<dbReference type="RefSeq" id="WP_220193630.1">
    <property type="nucleotide sequence ID" value="NZ_BNJF01000001.1"/>
</dbReference>
<dbReference type="InterPro" id="IPR019494">
    <property type="entry name" value="FIST_C"/>
</dbReference>
<feature type="domain" description="FIST" evidence="6">
    <location>
        <begin position="33"/>
        <end position="229"/>
    </location>
</feature>
<evidence type="ECO:0000256" key="1">
    <source>
        <dbReference type="ARBA" id="ARBA00004651"/>
    </source>
</evidence>
<gene>
    <name evidence="8" type="ORF">KSX_23830</name>
</gene>
<dbReference type="PANTHER" id="PTHR14939">
    <property type="entry name" value="F-BOX ONLY PROTEIN 22"/>
    <property type="match status" value="1"/>
</dbReference>
<dbReference type="PIRSF" id="PIRSF018953">
    <property type="entry name" value="UCP018953"/>
    <property type="match status" value="1"/>
</dbReference>
<evidence type="ECO:0008006" key="10">
    <source>
        <dbReference type="Google" id="ProtNLM"/>
    </source>
</evidence>
<evidence type="ECO:0000259" key="6">
    <source>
        <dbReference type="SMART" id="SM00897"/>
    </source>
</evidence>
<comment type="caution">
    <text evidence="8">The sequence shown here is derived from an EMBL/GenBank/DDBJ whole genome shotgun (WGS) entry which is preliminary data.</text>
</comment>
<evidence type="ECO:0000256" key="3">
    <source>
        <dbReference type="ARBA" id="ARBA00022692"/>
    </source>
</evidence>
<evidence type="ECO:0000256" key="4">
    <source>
        <dbReference type="ARBA" id="ARBA00022989"/>
    </source>
</evidence>
<dbReference type="GO" id="GO:0005886">
    <property type="term" value="C:plasma membrane"/>
    <property type="evidence" value="ECO:0007669"/>
    <property type="project" value="UniProtKB-SubCell"/>
</dbReference>
<keyword evidence="9" id="KW-1185">Reference proteome</keyword>
<dbReference type="AlphaFoldDB" id="A0A8J3HZX4"/>
<sequence>MKLGMPVARGAVVADEIWDQALAQALAQTSDIHADVALLFASGEYEAHFPEMLRMIKEETGAEIIMGCSGQGIIGTGIELEDVPALSLLTLELPGSTLHPVRFSPDIVEMFNTPNDLRTLLDVPLDDVNGWLLFLDPFHLNSEFLIEELANAYPYVPMVGGLASNDMPDSPCYFFLNDTVYADGGIGLAIGGSYKILPLVSQGCEPIGEPWTITKVQDNGLVETISNRPAYDMLVETFHNLPQNILKRAQGNLLLVGIAANEYLERFGRGSFVIRNLLGVDRRSKALAIGAQPRVGQTIQFQMRDAETADLDLRELLTKLCYRLKKTETLQVVGGILCTCNGRGESLFPTPNHDAGMIEEILGPLPLAGLFCNGEIGPIGERPLLHGFTACLALIVKHKE</sequence>
<evidence type="ECO:0000256" key="2">
    <source>
        <dbReference type="ARBA" id="ARBA00022475"/>
    </source>
</evidence>
<evidence type="ECO:0000256" key="5">
    <source>
        <dbReference type="ARBA" id="ARBA00023136"/>
    </source>
</evidence>
<dbReference type="InterPro" id="IPR013702">
    <property type="entry name" value="FIST_domain_N"/>
</dbReference>
<evidence type="ECO:0000259" key="7">
    <source>
        <dbReference type="SMART" id="SM01204"/>
    </source>
</evidence>
<name>A0A8J3HZX4_9CHLR</name>
<feature type="domain" description="FIST C-domain" evidence="7">
    <location>
        <begin position="242"/>
        <end position="379"/>
    </location>
</feature>
<evidence type="ECO:0000313" key="9">
    <source>
        <dbReference type="Proteomes" id="UP000612362"/>
    </source>
</evidence>
<keyword evidence="5" id="KW-0472">Membrane</keyword>
<dbReference type="EMBL" id="BNJF01000001">
    <property type="protein sequence ID" value="GHO44220.1"/>
    <property type="molecule type" value="Genomic_DNA"/>
</dbReference>
<keyword evidence="2" id="KW-1003">Cell membrane</keyword>
<reference evidence="8" key="1">
    <citation type="submission" date="2020-10" db="EMBL/GenBank/DDBJ databases">
        <title>Taxonomic study of unclassified bacteria belonging to the class Ktedonobacteria.</title>
        <authorList>
            <person name="Yabe S."/>
            <person name="Wang C.M."/>
            <person name="Zheng Y."/>
            <person name="Sakai Y."/>
            <person name="Cavaletti L."/>
            <person name="Monciardini P."/>
            <person name="Donadio S."/>
        </authorList>
    </citation>
    <scope>NUCLEOTIDE SEQUENCE</scope>
    <source>
        <strain evidence="8">SOSP1-1</strain>
    </source>
</reference>
<evidence type="ECO:0000313" key="8">
    <source>
        <dbReference type="EMBL" id="GHO44220.1"/>
    </source>
</evidence>
<dbReference type="PANTHER" id="PTHR14939:SF5">
    <property type="entry name" value="F-BOX ONLY PROTEIN 22"/>
    <property type="match status" value="1"/>
</dbReference>
<protein>
    <recommendedName>
        <fullName evidence="10">Histidine kinase</fullName>
    </recommendedName>
</protein>
<dbReference type="SMART" id="SM00897">
    <property type="entry name" value="FIST"/>
    <property type="match status" value="1"/>
</dbReference>
<accession>A0A8J3HZX4</accession>
<dbReference type="SMART" id="SM01204">
    <property type="entry name" value="FIST_C"/>
    <property type="match status" value="1"/>
</dbReference>
<dbReference type="InterPro" id="IPR016741">
    <property type="entry name" value="UCP018953"/>
</dbReference>
<keyword evidence="4" id="KW-1133">Transmembrane helix</keyword>
<dbReference type="Proteomes" id="UP000612362">
    <property type="component" value="Unassembled WGS sequence"/>
</dbReference>
<keyword evidence="3" id="KW-0812">Transmembrane</keyword>
<proteinExistence type="predicted"/>